<dbReference type="InterPro" id="IPR017905">
    <property type="entry name" value="ERV/ALR_sulphydryl_oxidase"/>
</dbReference>
<dbReference type="PANTHER" id="PTHR22897">
    <property type="entry name" value="QUIESCIN Q6-RELATED SULFHYDRYL OXIDASE"/>
    <property type="match status" value="1"/>
</dbReference>
<dbReference type="PANTHER" id="PTHR22897:SF8">
    <property type="entry name" value="SULFHYDRYL OXIDASE"/>
    <property type="match status" value="1"/>
</dbReference>
<evidence type="ECO:0000256" key="3">
    <source>
        <dbReference type="ARBA" id="ARBA00022729"/>
    </source>
</evidence>
<evidence type="ECO:0000256" key="5">
    <source>
        <dbReference type="ARBA" id="ARBA00023002"/>
    </source>
</evidence>
<keyword evidence="7" id="KW-0812">Transmembrane</keyword>
<evidence type="ECO:0000256" key="2">
    <source>
        <dbReference type="ARBA" id="ARBA00022630"/>
    </source>
</evidence>
<evidence type="ECO:0000256" key="6">
    <source>
        <dbReference type="ARBA" id="ARBA00023157"/>
    </source>
</evidence>
<dbReference type="AlphaFoldDB" id="A0AAV2RZ93"/>
<feature type="non-terminal residue" evidence="9">
    <location>
        <position position="1"/>
    </location>
</feature>
<dbReference type="EMBL" id="CAXKWB010036927">
    <property type="protein sequence ID" value="CAL4149286.1"/>
    <property type="molecule type" value="Genomic_DNA"/>
</dbReference>
<keyword evidence="7" id="KW-0472">Membrane</keyword>
<keyword evidence="10" id="KW-1185">Reference proteome</keyword>
<dbReference type="InterPro" id="IPR039798">
    <property type="entry name" value="Sulfhydryl_oxidase"/>
</dbReference>
<dbReference type="SUPFAM" id="SSF69000">
    <property type="entry name" value="FAD-dependent thiol oxidase"/>
    <property type="match status" value="1"/>
</dbReference>
<feature type="domain" description="ERV/ALR sulfhydryl oxidase" evidence="8">
    <location>
        <begin position="30"/>
        <end position="127"/>
    </location>
</feature>
<dbReference type="GO" id="GO:0005615">
    <property type="term" value="C:extracellular space"/>
    <property type="evidence" value="ECO:0007669"/>
    <property type="project" value="TreeGrafter"/>
</dbReference>
<dbReference type="GO" id="GO:0003756">
    <property type="term" value="F:protein disulfide isomerase activity"/>
    <property type="evidence" value="ECO:0007669"/>
    <property type="project" value="TreeGrafter"/>
</dbReference>
<keyword evidence="5 7" id="KW-0560">Oxidoreductase</keyword>
<dbReference type="PROSITE" id="PS51324">
    <property type="entry name" value="ERV_ALR"/>
    <property type="match status" value="1"/>
</dbReference>
<dbReference type="Proteomes" id="UP001497623">
    <property type="component" value="Unassembled WGS sequence"/>
</dbReference>
<keyword evidence="6" id="KW-1015">Disulfide bond</keyword>
<evidence type="ECO:0000313" key="10">
    <source>
        <dbReference type="Proteomes" id="UP001497623"/>
    </source>
</evidence>
<comment type="caution">
    <text evidence="9">The sequence shown here is derived from an EMBL/GenBank/DDBJ whole genome shotgun (WGS) entry which is preliminary data.</text>
</comment>
<dbReference type="Gene3D" id="1.20.120.310">
    <property type="entry name" value="ERV/ALR sulfhydryl oxidase domain"/>
    <property type="match status" value="1"/>
</dbReference>
<sequence length="270" mass="30565">GAEFSEAIKFLQSSTSVLPSHQPWVGCNGSSSTFRGYPCGLWTTFHTLTVNSMDGPKLLPAIHGYIKYFFSCSHCSQHFQTMYKEDKGETAIKVPDDAVFWLWRAHNKVNKRIKGSASEDPKHPKVQFPSLKNCPKCWNSNSEFNENEIFSYLKRIYAKGAISFRGTESILPPVDNRQARLIDTINNQRKAEALIGADENVKGPSKLPKEQKNSDGQLLKGATWGFNNTDISLCVMLYGLSTIIIIGVYCMVLIRRKMRRKKFLELHKLP</sequence>
<protein>
    <recommendedName>
        <fullName evidence="7">Sulfhydryl oxidase</fullName>
        <ecNumber evidence="7">1.8.3.2</ecNumber>
    </recommendedName>
</protein>
<name>A0AAV2RZ93_MEGNR</name>
<comment type="catalytic activity">
    <reaction evidence="7">
        <text>2 R'C(R)SH + O2 = R'C(R)S-S(R)CR' + H2O2</text>
        <dbReference type="Rhea" id="RHEA:17357"/>
        <dbReference type="ChEBI" id="CHEBI:15379"/>
        <dbReference type="ChEBI" id="CHEBI:16240"/>
        <dbReference type="ChEBI" id="CHEBI:16520"/>
        <dbReference type="ChEBI" id="CHEBI:17412"/>
        <dbReference type="EC" id="1.8.3.2"/>
    </reaction>
</comment>
<dbReference type="GO" id="GO:0006457">
    <property type="term" value="P:protein folding"/>
    <property type="evidence" value="ECO:0007669"/>
    <property type="project" value="TreeGrafter"/>
</dbReference>
<dbReference type="EC" id="1.8.3.2" evidence="7"/>
<evidence type="ECO:0000256" key="1">
    <source>
        <dbReference type="ARBA" id="ARBA00001974"/>
    </source>
</evidence>
<organism evidence="9 10">
    <name type="scientific">Meganyctiphanes norvegica</name>
    <name type="common">Northern krill</name>
    <name type="synonym">Thysanopoda norvegica</name>
    <dbReference type="NCBI Taxonomy" id="48144"/>
    <lineage>
        <taxon>Eukaryota</taxon>
        <taxon>Metazoa</taxon>
        <taxon>Ecdysozoa</taxon>
        <taxon>Arthropoda</taxon>
        <taxon>Crustacea</taxon>
        <taxon>Multicrustacea</taxon>
        <taxon>Malacostraca</taxon>
        <taxon>Eumalacostraca</taxon>
        <taxon>Eucarida</taxon>
        <taxon>Euphausiacea</taxon>
        <taxon>Euphausiidae</taxon>
        <taxon>Meganyctiphanes</taxon>
    </lineage>
</organism>
<proteinExistence type="predicted"/>
<gene>
    <name evidence="9" type="ORF">MNOR_LOCUS30368</name>
</gene>
<evidence type="ECO:0000259" key="8">
    <source>
        <dbReference type="PROSITE" id="PS51324"/>
    </source>
</evidence>
<evidence type="ECO:0000313" key="9">
    <source>
        <dbReference type="EMBL" id="CAL4149286.1"/>
    </source>
</evidence>
<dbReference type="GO" id="GO:0000139">
    <property type="term" value="C:Golgi membrane"/>
    <property type="evidence" value="ECO:0007669"/>
    <property type="project" value="TreeGrafter"/>
</dbReference>
<keyword evidence="3" id="KW-0732">Signal</keyword>
<keyword evidence="7" id="KW-1133">Transmembrane helix</keyword>
<reference evidence="9 10" key="1">
    <citation type="submission" date="2024-05" db="EMBL/GenBank/DDBJ databases">
        <authorList>
            <person name="Wallberg A."/>
        </authorList>
    </citation>
    <scope>NUCLEOTIDE SEQUENCE [LARGE SCALE GENOMIC DNA]</scope>
</reference>
<keyword evidence="2 7" id="KW-0285">Flavoprotein</keyword>
<dbReference type="GO" id="GO:0016971">
    <property type="term" value="F:flavin-dependent sulfhydryl oxidase activity"/>
    <property type="evidence" value="ECO:0007669"/>
    <property type="project" value="InterPro"/>
</dbReference>
<accession>A0AAV2RZ93</accession>
<dbReference type="InterPro" id="IPR036774">
    <property type="entry name" value="ERV/ALR_sulphydryl_oxid_sf"/>
</dbReference>
<dbReference type="Pfam" id="PF04777">
    <property type="entry name" value="Evr1_Alr"/>
    <property type="match status" value="1"/>
</dbReference>
<keyword evidence="4 7" id="KW-0274">FAD</keyword>
<feature type="transmembrane region" description="Helical" evidence="7">
    <location>
        <begin position="235"/>
        <end position="254"/>
    </location>
</feature>
<comment type="cofactor">
    <cofactor evidence="1 7">
        <name>FAD</name>
        <dbReference type="ChEBI" id="CHEBI:57692"/>
    </cofactor>
</comment>
<evidence type="ECO:0000256" key="4">
    <source>
        <dbReference type="ARBA" id="ARBA00022827"/>
    </source>
</evidence>
<evidence type="ECO:0000256" key="7">
    <source>
        <dbReference type="RuleBase" id="RU371123"/>
    </source>
</evidence>